<dbReference type="Proteomes" id="UP000234681">
    <property type="component" value="Chromosome 7"/>
</dbReference>
<dbReference type="EMBL" id="CH474029">
    <property type="protein sequence ID" value="EDL89335.1"/>
    <property type="molecule type" value="Genomic_DNA"/>
</dbReference>
<feature type="region of interest" description="Disordered" evidence="1">
    <location>
        <begin position="1"/>
        <end position="27"/>
    </location>
</feature>
<reference evidence="3" key="1">
    <citation type="submission" date="2005-09" db="EMBL/GenBank/DDBJ databases">
        <authorList>
            <person name="Mural R.J."/>
            <person name="Li P.W."/>
            <person name="Adams M.D."/>
            <person name="Amanatides P.G."/>
            <person name="Baden-Tillson H."/>
            <person name="Barnstead M."/>
            <person name="Chin S.H."/>
            <person name="Dew I."/>
            <person name="Evans C.A."/>
            <person name="Ferriera S."/>
            <person name="Flanigan M."/>
            <person name="Fosler C."/>
            <person name="Glodek A."/>
            <person name="Gu Z."/>
            <person name="Holt R.A."/>
            <person name="Jennings D."/>
            <person name="Kraft C.L."/>
            <person name="Lu F."/>
            <person name="Nguyen T."/>
            <person name="Nusskern D.R."/>
            <person name="Pfannkoch C.M."/>
            <person name="Sitter C."/>
            <person name="Sutton G.G."/>
            <person name="Venter J.C."/>
            <person name="Wang Z."/>
            <person name="Woodage T."/>
            <person name="Zheng X.H."/>
            <person name="Zhong F."/>
        </authorList>
    </citation>
    <scope>NUCLEOTIDE SEQUENCE [LARGE SCALE GENOMIC DNA]</scope>
    <source>
        <strain>BN</strain>
        <strain evidence="3">Sprague-Dawley</strain>
    </source>
</reference>
<protein>
    <submittedName>
        <fullName evidence="2">RCG29358</fullName>
    </submittedName>
</protein>
<evidence type="ECO:0000256" key="1">
    <source>
        <dbReference type="SAM" id="MobiDB-lite"/>
    </source>
</evidence>
<dbReference type="AlphaFoldDB" id="A6K8R5"/>
<evidence type="ECO:0000313" key="2">
    <source>
        <dbReference type="EMBL" id="EDL89335.1"/>
    </source>
</evidence>
<evidence type="ECO:0000313" key="3">
    <source>
        <dbReference type="Proteomes" id="UP000234681"/>
    </source>
</evidence>
<sequence length="33" mass="3748">MDCSSRGPEFNSQQPRGGSQPSVKRSDTLFWYV</sequence>
<proteinExistence type="predicted"/>
<organism evidence="2 3">
    <name type="scientific">Rattus norvegicus</name>
    <name type="common">Rat</name>
    <dbReference type="NCBI Taxonomy" id="10116"/>
    <lineage>
        <taxon>Eukaryota</taxon>
        <taxon>Metazoa</taxon>
        <taxon>Chordata</taxon>
        <taxon>Craniata</taxon>
        <taxon>Vertebrata</taxon>
        <taxon>Euteleostomi</taxon>
        <taxon>Mammalia</taxon>
        <taxon>Eutheria</taxon>
        <taxon>Euarchontoglires</taxon>
        <taxon>Glires</taxon>
        <taxon>Rodentia</taxon>
        <taxon>Myomorpha</taxon>
        <taxon>Muroidea</taxon>
        <taxon>Muridae</taxon>
        <taxon>Murinae</taxon>
        <taxon>Rattus</taxon>
    </lineage>
</organism>
<gene>
    <name evidence="2" type="ORF">rCG_29358</name>
</gene>
<name>A6K8R5_RAT</name>
<feature type="compositionally biased region" description="Polar residues" evidence="1">
    <location>
        <begin position="10"/>
        <end position="23"/>
    </location>
</feature>
<accession>A6K8R5</accession>